<dbReference type="EMBL" id="CP002467">
    <property type="protein sequence ID" value="ADV81279.1"/>
    <property type="molecule type" value="Genomic_DNA"/>
</dbReference>
<dbReference type="OrthoDB" id="9793216at2"/>
<dbReference type="HOGENOM" id="CLU_105789_3_1_0"/>
<proteinExistence type="predicted"/>
<dbReference type="Gene3D" id="1.20.120.450">
    <property type="entry name" value="dinb family like domain"/>
    <property type="match status" value="1"/>
</dbReference>
<dbReference type="SUPFAM" id="SSF109854">
    <property type="entry name" value="DinB/YfiT-like putative metalloenzymes"/>
    <property type="match status" value="1"/>
</dbReference>
<sequence length="163" mass="18006">MTLNPYATFLQIGEDTHAIIAETPKTLADLLAILGTEKAEAPLDPGKWSPREVVAHLADCELMFGARLRQALADPGSTLLPFDQDVYAERYAAYDLATAHATFNAIRAWNLALLTTVSAEDRSKEVTHPERGTMTFWTIVETMAGHDRNHLLRLQSFAEQPAS</sequence>
<keyword evidence="3" id="KW-1185">Reference proteome</keyword>
<evidence type="ECO:0000259" key="1">
    <source>
        <dbReference type="Pfam" id="PF12867"/>
    </source>
</evidence>
<organism evidence="2 3">
    <name type="scientific">Terriglobus saanensis (strain ATCC BAA-1853 / DSM 23119 / SP1PR4)</name>
    <dbReference type="NCBI Taxonomy" id="401053"/>
    <lineage>
        <taxon>Bacteria</taxon>
        <taxon>Pseudomonadati</taxon>
        <taxon>Acidobacteriota</taxon>
        <taxon>Terriglobia</taxon>
        <taxon>Terriglobales</taxon>
        <taxon>Acidobacteriaceae</taxon>
        <taxon>Terriglobus</taxon>
    </lineage>
</organism>
<reference evidence="2 3" key="1">
    <citation type="journal article" date="2012" name="Stand. Genomic Sci.">
        <title>Complete genome sequence of Terriglobus saanensis type strain SP1PR4(T), an Acidobacteria from tundra soil.</title>
        <authorList>
            <person name="Rawat S.R."/>
            <person name="Mannisto M.K."/>
            <person name="Starovoytov V."/>
            <person name="Goodwin L."/>
            <person name="Nolan M."/>
            <person name="Hauser L."/>
            <person name="Land M."/>
            <person name="Davenport K.W."/>
            <person name="Woyke T."/>
            <person name="Haggblom M.M."/>
        </authorList>
    </citation>
    <scope>NUCLEOTIDE SEQUENCE</scope>
    <source>
        <strain evidence="3">ATCC BAA-1853 / DSM 23119 / SP1PR4</strain>
    </source>
</reference>
<protein>
    <recommendedName>
        <fullName evidence="1">DinB-like domain-containing protein</fullName>
    </recommendedName>
</protein>
<dbReference type="InterPro" id="IPR024775">
    <property type="entry name" value="DinB-like"/>
</dbReference>
<dbReference type="AlphaFoldDB" id="E8V304"/>
<gene>
    <name evidence="2" type="ordered locus">AciPR4_0444</name>
</gene>
<dbReference type="STRING" id="401053.AciPR4_0444"/>
<evidence type="ECO:0000313" key="3">
    <source>
        <dbReference type="Proteomes" id="UP000006844"/>
    </source>
</evidence>
<dbReference type="Proteomes" id="UP000006844">
    <property type="component" value="Chromosome"/>
</dbReference>
<dbReference type="Pfam" id="PF12867">
    <property type="entry name" value="DinB_2"/>
    <property type="match status" value="1"/>
</dbReference>
<dbReference type="RefSeq" id="WP_013567012.1">
    <property type="nucleotide sequence ID" value="NC_014963.1"/>
</dbReference>
<dbReference type="InterPro" id="IPR034660">
    <property type="entry name" value="DinB/YfiT-like"/>
</dbReference>
<dbReference type="KEGG" id="tsa:AciPR4_0444"/>
<evidence type="ECO:0000313" key="2">
    <source>
        <dbReference type="EMBL" id="ADV81279.1"/>
    </source>
</evidence>
<name>E8V304_TERSS</name>
<dbReference type="eggNOG" id="COG2318">
    <property type="taxonomic scope" value="Bacteria"/>
</dbReference>
<accession>E8V304</accession>
<feature type="domain" description="DinB-like" evidence="1">
    <location>
        <begin position="22"/>
        <end position="151"/>
    </location>
</feature>